<feature type="domain" description="HECT" evidence="11">
    <location>
        <begin position="1354"/>
        <end position="1690"/>
    </location>
</feature>
<dbReference type="InterPro" id="IPR001202">
    <property type="entry name" value="WW_dom"/>
</dbReference>
<feature type="region of interest" description="Disordered" evidence="8">
    <location>
        <begin position="1146"/>
        <end position="1195"/>
    </location>
</feature>
<dbReference type="PROSITE" id="PS50020">
    <property type="entry name" value="WW_DOMAIN_2"/>
    <property type="match status" value="2"/>
</dbReference>
<evidence type="ECO:0000313" key="13">
    <source>
        <dbReference type="RefSeq" id="XP_028968394.1"/>
    </source>
</evidence>
<dbReference type="SMART" id="SM00119">
    <property type="entry name" value="HECTc"/>
    <property type="match status" value="1"/>
</dbReference>
<dbReference type="SUPFAM" id="SSF49562">
    <property type="entry name" value="C2 domain (Calcium/lipid-binding domain, CaLB)"/>
    <property type="match status" value="1"/>
</dbReference>
<dbReference type="GO" id="GO:0016567">
    <property type="term" value="P:protein ubiquitination"/>
    <property type="evidence" value="ECO:0007669"/>
    <property type="project" value="TreeGrafter"/>
</dbReference>
<feature type="compositionally biased region" description="Pro residues" evidence="8">
    <location>
        <begin position="1171"/>
        <end position="1185"/>
    </location>
</feature>
<dbReference type="SMART" id="SM00456">
    <property type="entry name" value="WW"/>
    <property type="match status" value="2"/>
</dbReference>
<dbReference type="Gene3D" id="3.30.2410.10">
    <property type="entry name" value="Hect, E3 ligase catalytic domain"/>
    <property type="match status" value="1"/>
</dbReference>
<dbReference type="EC" id="2.3.2.26" evidence="3"/>
<dbReference type="CDD" id="cd00201">
    <property type="entry name" value="WW"/>
    <property type="match status" value="2"/>
</dbReference>
<dbReference type="GO" id="GO:0048814">
    <property type="term" value="P:regulation of dendrite morphogenesis"/>
    <property type="evidence" value="ECO:0007669"/>
    <property type="project" value="TreeGrafter"/>
</dbReference>
<evidence type="ECO:0000313" key="12">
    <source>
        <dbReference type="Proteomes" id="UP000694867"/>
    </source>
</evidence>
<dbReference type="PANTHER" id="PTHR11254:SF320">
    <property type="entry name" value="HECT-TYPE E3 UBIQUITIN TRANSFERASE"/>
    <property type="match status" value="1"/>
</dbReference>
<dbReference type="Gene3D" id="2.60.40.150">
    <property type="entry name" value="C2 domain"/>
    <property type="match status" value="1"/>
</dbReference>
<dbReference type="FunFam" id="3.90.1750.10:FF:000079">
    <property type="entry name" value="E3 ubiquitin-protein ligase"/>
    <property type="match status" value="1"/>
</dbReference>
<dbReference type="Pfam" id="PF18436">
    <property type="entry name" value="HECW1_helix"/>
    <property type="match status" value="1"/>
</dbReference>
<feature type="compositionally biased region" description="Polar residues" evidence="8">
    <location>
        <begin position="707"/>
        <end position="720"/>
    </location>
</feature>
<evidence type="ECO:0000259" key="11">
    <source>
        <dbReference type="PROSITE" id="PS50237"/>
    </source>
</evidence>
<proteinExistence type="predicted"/>
<dbReference type="InterPro" id="IPR032348">
    <property type="entry name" value="HECW_N"/>
</dbReference>
<dbReference type="PROSITE" id="PS01159">
    <property type="entry name" value="WW_DOMAIN_1"/>
    <property type="match status" value="2"/>
</dbReference>
<reference evidence="13" key="1">
    <citation type="submission" date="2025-08" db="UniProtKB">
        <authorList>
            <consortium name="RefSeq"/>
        </authorList>
    </citation>
    <scope>IDENTIFICATION</scope>
</reference>
<dbReference type="InterPro" id="IPR035892">
    <property type="entry name" value="C2_domain_sf"/>
</dbReference>
<feature type="compositionally biased region" description="Low complexity" evidence="8">
    <location>
        <begin position="1186"/>
        <end position="1195"/>
    </location>
</feature>
<feature type="compositionally biased region" description="Acidic residues" evidence="8">
    <location>
        <begin position="617"/>
        <end position="646"/>
    </location>
</feature>
<protein>
    <recommendedName>
        <fullName evidence="3">HECT-type E3 ubiquitin transferase</fullName>
        <ecNumber evidence="3">2.3.2.26</ecNumber>
    </recommendedName>
</protein>
<dbReference type="GO" id="GO:0061630">
    <property type="term" value="F:ubiquitin protein ligase activity"/>
    <property type="evidence" value="ECO:0007669"/>
    <property type="project" value="UniProtKB-EC"/>
</dbReference>
<feature type="compositionally biased region" description="Polar residues" evidence="8">
    <location>
        <begin position="375"/>
        <end position="387"/>
    </location>
</feature>
<feature type="region of interest" description="Disordered" evidence="8">
    <location>
        <begin position="680"/>
        <end position="725"/>
    </location>
</feature>
<evidence type="ECO:0000256" key="2">
    <source>
        <dbReference type="ARBA" id="ARBA00004906"/>
    </source>
</evidence>
<dbReference type="InterPro" id="IPR000569">
    <property type="entry name" value="HECT_dom"/>
</dbReference>
<feature type="compositionally biased region" description="Pro residues" evidence="8">
    <location>
        <begin position="325"/>
        <end position="334"/>
    </location>
</feature>
<feature type="active site" description="Glycyl thioester intermediate" evidence="7">
    <location>
        <position position="1658"/>
    </location>
</feature>
<dbReference type="Gene3D" id="2.20.70.10">
    <property type="match status" value="2"/>
</dbReference>
<dbReference type="InterPro" id="IPR000008">
    <property type="entry name" value="C2_dom"/>
</dbReference>
<evidence type="ECO:0000259" key="10">
    <source>
        <dbReference type="PROSITE" id="PS50020"/>
    </source>
</evidence>
<comment type="catalytic activity">
    <reaction evidence="1">
        <text>S-ubiquitinyl-[E2 ubiquitin-conjugating enzyme]-L-cysteine + [acceptor protein]-L-lysine = [E2 ubiquitin-conjugating enzyme]-L-cysteine + N(6)-ubiquitinyl-[acceptor protein]-L-lysine.</text>
        <dbReference type="EC" id="2.3.2.26"/>
    </reaction>
</comment>
<keyword evidence="6 7" id="KW-0833">Ubl conjugation pathway</keyword>
<feature type="region of interest" description="Disordered" evidence="8">
    <location>
        <begin position="907"/>
        <end position="958"/>
    </location>
</feature>
<feature type="domain" description="WW" evidence="10">
    <location>
        <begin position="751"/>
        <end position="784"/>
    </location>
</feature>
<comment type="pathway">
    <text evidence="2">Protein modification; protein ubiquitination.</text>
</comment>
<evidence type="ECO:0000256" key="3">
    <source>
        <dbReference type="ARBA" id="ARBA00012485"/>
    </source>
</evidence>
<dbReference type="FunFam" id="3.30.2410.10:FF:000002">
    <property type="entry name" value="E3 ubiquitin-protein ligase HECW2"/>
    <property type="match status" value="1"/>
</dbReference>
<evidence type="ECO:0000256" key="7">
    <source>
        <dbReference type="PROSITE-ProRule" id="PRU00104"/>
    </source>
</evidence>
<dbReference type="RefSeq" id="XP_028968394.1">
    <property type="nucleotide sequence ID" value="XM_029112561.1"/>
</dbReference>
<dbReference type="KEGG" id="goe:100907582"/>
<feature type="compositionally biased region" description="Low complexity" evidence="8">
    <location>
        <begin position="601"/>
        <end position="616"/>
    </location>
</feature>
<feature type="region of interest" description="Disordered" evidence="8">
    <location>
        <begin position="581"/>
        <end position="651"/>
    </location>
</feature>
<evidence type="ECO:0000259" key="9">
    <source>
        <dbReference type="PROSITE" id="PS50004"/>
    </source>
</evidence>
<feature type="compositionally biased region" description="Polar residues" evidence="8">
    <location>
        <begin position="439"/>
        <end position="460"/>
    </location>
</feature>
<dbReference type="GeneID" id="100907582"/>
<dbReference type="FunFam" id="3.30.2160.10:FF:000001">
    <property type="entry name" value="E3 ubiquitin-protein ligase NEDD4-like"/>
    <property type="match status" value="1"/>
</dbReference>
<feature type="compositionally biased region" description="Low complexity" evidence="8">
    <location>
        <begin position="353"/>
        <end position="372"/>
    </location>
</feature>
<keyword evidence="12" id="KW-1185">Reference proteome</keyword>
<dbReference type="Pfam" id="PF00168">
    <property type="entry name" value="C2"/>
    <property type="match status" value="1"/>
</dbReference>
<name>A0AAJ7SH52_9ACAR</name>
<feature type="compositionally biased region" description="Basic residues" evidence="8">
    <location>
        <begin position="864"/>
        <end position="884"/>
    </location>
</feature>
<dbReference type="Pfam" id="PF16562">
    <property type="entry name" value="HECW_N"/>
    <property type="match status" value="1"/>
</dbReference>
<evidence type="ECO:0000256" key="8">
    <source>
        <dbReference type="SAM" id="MobiDB-lite"/>
    </source>
</evidence>
<organism evidence="12 13">
    <name type="scientific">Galendromus occidentalis</name>
    <name type="common">western predatory mite</name>
    <dbReference type="NCBI Taxonomy" id="34638"/>
    <lineage>
        <taxon>Eukaryota</taxon>
        <taxon>Metazoa</taxon>
        <taxon>Ecdysozoa</taxon>
        <taxon>Arthropoda</taxon>
        <taxon>Chelicerata</taxon>
        <taxon>Arachnida</taxon>
        <taxon>Acari</taxon>
        <taxon>Parasitiformes</taxon>
        <taxon>Mesostigmata</taxon>
        <taxon>Gamasina</taxon>
        <taxon>Phytoseioidea</taxon>
        <taxon>Phytoseiidae</taxon>
        <taxon>Typhlodrominae</taxon>
        <taxon>Galendromus</taxon>
    </lineage>
</organism>
<dbReference type="InterPro" id="IPR035983">
    <property type="entry name" value="Hect_E3_ubiquitin_ligase"/>
</dbReference>
<dbReference type="InterPro" id="IPR050409">
    <property type="entry name" value="E3_ubiq-protein_ligase"/>
</dbReference>
<evidence type="ECO:0000256" key="5">
    <source>
        <dbReference type="ARBA" id="ARBA00022737"/>
    </source>
</evidence>
<feature type="compositionally biased region" description="Polar residues" evidence="8">
    <location>
        <begin position="526"/>
        <end position="542"/>
    </location>
</feature>
<dbReference type="GO" id="GO:0006511">
    <property type="term" value="P:ubiquitin-dependent protein catabolic process"/>
    <property type="evidence" value="ECO:0007669"/>
    <property type="project" value="TreeGrafter"/>
</dbReference>
<feature type="region of interest" description="Disordered" evidence="8">
    <location>
        <begin position="1282"/>
        <end position="1301"/>
    </location>
</feature>
<keyword evidence="4" id="KW-0808">Transferase</keyword>
<dbReference type="PROSITE" id="PS50237">
    <property type="entry name" value="HECT"/>
    <property type="match status" value="1"/>
</dbReference>
<dbReference type="SUPFAM" id="SSF56204">
    <property type="entry name" value="Hect, E3 ligase catalytic domain"/>
    <property type="match status" value="1"/>
</dbReference>
<dbReference type="SMART" id="SM00239">
    <property type="entry name" value="C2"/>
    <property type="match status" value="1"/>
</dbReference>
<gene>
    <name evidence="13" type="primary">LOC100907582</name>
</gene>
<feature type="compositionally biased region" description="Pro residues" evidence="8">
    <location>
        <begin position="842"/>
        <end position="851"/>
    </location>
</feature>
<dbReference type="PANTHER" id="PTHR11254">
    <property type="entry name" value="HECT DOMAIN UBIQUITIN-PROTEIN LIGASE"/>
    <property type="match status" value="1"/>
</dbReference>
<evidence type="ECO:0000256" key="6">
    <source>
        <dbReference type="ARBA" id="ARBA00022786"/>
    </source>
</evidence>
<feature type="region of interest" description="Disordered" evidence="8">
    <location>
        <begin position="833"/>
        <end position="888"/>
    </location>
</feature>
<dbReference type="InterPro" id="IPR040524">
    <property type="entry name" value="HECW1_helix"/>
</dbReference>
<feature type="compositionally biased region" description="Pro residues" evidence="8">
    <location>
        <begin position="923"/>
        <end position="933"/>
    </location>
</feature>
<dbReference type="Gene3D" id="2.60.40.2840">
    <property type="match status" value="1"/>
</dbReference>
<dbReference type="Pfam" id="PF00632">
    <property type="entry name" value="HECT"/>
    <property type="match status" value="1"/>
</dbReference>
<feature type="compositionally biased region" description="Polar residues" evidence="8">
    <location>
        <begin position="1147"/>
        <end position="1157"/>
    </location>
</feature>
<keyword evidence="5" id="KW-0677">Repeat</keyword>
<evidence type="ECO:0000256" key="4">
    <source>
        <dbReference type="ARBA" id="ARBA00022679"/>
    </source>
</evidence>
<feature type="compositionally biased region" description="Low complexity" evidence="8">
    <location>
        <begin position="310"/>
        <end position="324"/>
    </location>
</feature>
<dbReference type="GO" id="GO:0005737">
    <property type="term" value="C:cytoplasm"/>
    <property type="evidence" value="ECO:0007669"/>
    <property type="project" value="UniProtKB-ARBA"/>
</dbReference>
<dbReference type="PROSITE" id="PS50004">
    <property type="entry name" value="C2"/>
    <property type="match status" value="1"/>
</dbReference>
<dbReference type="Pfam" id="PF00397">
    <property type="entry name" value="WW"/>
    <property type="match status" value="2"/>
</dbReference>
<feature type="region of interest" description="Disordered" evidence="8">
    <location>
        <begin position="304"/>
        <end position="546"/>
    </location>
</feature>
<dbReference type="SUPFAM" id="SSF51045">
    <property type="entry name" value="WW domain"/>
    <property type="match status" value="2"/>
</dbReference>
<dbReference type="Gene3D" id="3.30.2160.10">
    <property type="entry name" value="Hect, E3 ligase catalytic domain"/>
    <property type="match status" value="1"/>
</dbReference>
<accession>A0AAJ7SH52</accession>
<dbReference type="Proteomes" id="UP000694867">
    <property type="component" value="Unplaced"/>
</dbReference>
<evidence type="ECO:0000256" key="1">
    <source>
        <dbReference type="ARBA" id="ARBA00000885"/>
    </source>
</evidence>
<feature type="compositionally biased region" description="Low complexity" evidence="8">
    <location>
        <begin position="852"/>
        <end position="863"/>
    </location>
</feature>
<dbReference type="InterPro" id="IPR036020">
    <property type="entry name" value="WW_dom_sf"/>
</dbReference>
<feature type="domain" description="C2" evidence="9">
    <location>
        <begin position="122"/>
        <end position="259"/>
    </location>
</feature>
<dbReference type="CDD" id="cd00078">
    <property type="entry name" value="HECTc"/>
    <property type="match status" value="1"/>
</dbReference>
<dbReference type="GO" id="GO:0009966">
    <property type="term" value="P:regulation of signal transduction"/>
    <property type="evidence" value="ECO:0007669"/>
    <property type="project" value="UniProtKB-ARBA"/>
</dbReference>
<feature type="compositionally biased region" description="Polar residues" evidence="8">
    <location>
        <begin position="501"/>
        <end position="515"/>
    </location>
</feature>
<sequence>MRLKLLSRSSLVVSCDEFVLGQKEPLLLTWDIKEEVHQTDWIGLYRTDETDPQKYLDKKEINKGASGKQRHLTCRGGVLWPLGENVFTCEDQQVVAACFRYYHGPSAVCRAVSPVVQICKTSQAQQEILMGYSNQQFPQEMLRFTVTNLHAQNLKRGIFFSPDPYTKMTIQPGNGEGVLLLPHHGQVCRTTAAESTVNPRWTRLQFEFIAYPTDVLEFEIKDKFSRPRPLMSRFLGKLRVSIQELIGQCGPNNVAELSYPLLSRNPSDNPISGNLLFSFFLETVGAVDPWLHIRQVQNPILADGAGSMGGSMSTTSSSNSLSSHNPPPPPAPESPPKKSSYLALQRRALTSDQPPSIQQAQTQQQKLETQPPAHSKQSTQSCSQRALTTEDDDESTTESGASEGVGDETAPPPPLPPKRNHHKPLERSNASNPICEGGQSVSPQANGDAGSSAQPLTNYCDSSMSEDEDRDEMLAGNDTEEIYPNDETAPPGIDDEDDFPQDQQTLDISRLSLEQVSPRRPSSSSIASNHTGGSNSEETVLSGTAPLEIPVNHELLQSDSMSQSLAEANPIFEVSITSTLPGTLASGHRSGLSANNRDDSSSSSSTSCSQTMSDEPTTTEEGDSDSSEDSEDDDDDEEREDDDEGVGENSRQEIIGDLASEEGLSQQDCASMDTVNGAADGLEAAPSCPVRTERLRRDEDGEDDIDSATNLNENHTSSRTAVRRMHGRNVVTRLPSIPERTVRYQRVDVDDPLPTNWEARRDAHGRIFYIDHLNRTTTWTRPGPPTIAGQTAQQAMSAATLSTEQLQRQQLDRRYQSIRRTMSMNRQYRGLVMRDGTNNDSQPPPPPPPSQQSPSHPQQPAHHQSNRHHHSHHHHSHPHHHHHQASSVAASILPQPNLTIQNGIINIQTTPTPPSVMLSPGRSSPPPPAPPLTTSPSSLSTGVAGSAHHQATGGVAASTSPENCLLDSGFVGSPLSELPGIPASTTAAATVAGAAVAVANQQQKQQASQAQSVAPAGASKYLRLPAVRFLTRSDFFNVLHMNDEALSQYNRSSSLKHMISKIRRDAPNFEKYQHNRDLVALLNRFADKAKELPAGWETKLDRSGKQFFIDHTTRTTTFIDPRLPLDVPYLNPNKLVVPLAARRARNETVSQAGVSHTPSDEGDGLGMSRPRPTPSPQPVPPPRPPQAAASTAPSAPVATVPLAPTAYNDKVVAFLRQANIMDILKERQPSIRDNTVLKDMVNQIRQEGVSSLSRLSHDVDLNLLLSLFEQEIMSYVPATLSQQPVQNSPHSSPAMQRSNVRAPAPYKRDFEAKLRNFYRKLENKGFGQGPSKLKLNIRRDHVLEDAFNKIMAASKKDLQKSRLYIGFAGEEGLDYGGPSREFFFLLSRELFNPYYGLFEYSANDTYTVQVSPMSAFVDNQHEWFRFSGRVLGLALVHQFLLDAFFTRPFYKALLQLPCSLSDLEYLDETFHRSLQWVRDNDISESDLELTFSVIEKVAGKTLEKELKPGGRNIQVTERNKKEYIDKMVKCRLERGVSEQTQSLVKGFHEVIDHRLLSVFDARELELVIAGTMEIDINDWRKNTEYRSGYHDSYPVIQWFWMAIERFDNERRLRLLQFVTGTSSIPYEGFAALRGSNGPRKFCIEKWGKPTSLPRAHTCFNRLDLPPYTSFEMLYEKLLLAVEESSTFGIE</sequence>
<dbReference type="Gene3D" id="3.90.1750.10">
    <property type="entry name" value="Hect, E3 ligase catalytic domains"/>
    <property type="match status" value="1"/>
</dbReference>
<feature type="domain" description="WW" evidence="10">
    <location>
        <begin position="1090"/>
        <end position="1123"/>
    </location>
</feature>
<feature type="compositionally biased region" description="Polar residues" evidence="8">
    <location>
        <begin position="1282"/>
        <end position="1299"/>
    </location>
</feature>